<accession>A0ABV9NX63</accession>
<dbReference type="InterPro" id="IPR005493">
    <property type="entry name" value="RraA/RraA-like"/>
</dbReference>
<proteinExistence type="inferred from homology"/>
<keyword evidence="11" id="KW-1185">Reference proteome</keyword>
<dbReference type="Gene3D" id="3.50.30.40">
    <property type="entry name" value="Ribonuclease E inhibitor RraA/RraA-like"/>
    <property type="match status" value="1"/>
</dbReference>
<comment type="similarity">
    <text evidence="3 9">Belongs to the class II aldolase/RraA-like family.</text>
</comment>
<dbReference type="SUPFAM" id="SSF89562">
    <property type="entry name" value="RraA-like"/>
    <property type="match status" value="1"/>
</dbReference>
<evidence type="ECO:0000256" key="1">
    <source>
        <dbReference type="ARBA" id="ARBA00001342"/>
    </source>
</evidence>
<sequence>MKPVTDICDEYPQTVQTMQEHLIHYGRRTQFEGPVRTVSVFEDNVLVKRMLEEAEAGTVIVVDGGGRGGRTALLGDNLAAIGAERGIAGVILYGFIRDADELRDIDIGVAALGTRPQKSHKGGKGYTDVPLNMAGVLWEPGMWVCADKDGVAVLPEKPSGR</sequence>
<evidence type="ECO:0000256" key="9">
    <source>
        <dbReference type="RuleBase" id="RU004338"/>
    </source>
</evidence>
<dbReference type="EMBL" id="JBHSGK010000007">
    <property type="protein sequence ID" value="MFC4736584.1"/>
    <property type="molecule type" value="Genomic_DNA"/>
</dbReference>
<dbReference type="EC" id="4.1.3.17" evidence="9"/>
<evidence type="ECO:0000256" key="8">
    <source>
        <dbReference type="ARBA" id="ARBA00047973"/>
    </source>
</evidence>
<evidence type="ECO:0000313" key="10">
    <source>
        <dbReference type="EMBL" id="MFC4736584.1"/>
    </source>
</evidence>
<dbReference type="PANTHER" id="PTHR33254:SF4">
    <property type="entry name" value="4-HYDROXY-4-METHYL-2-OXOGLUTARATE ALDOLASE 3-RELATED"/>
    <property type="match status" value="1"/>
</dbReference>
<evidence type="ECO:0000256" key="3">
    <source>
        <dbReference type="ARBA" id="ARBA00008621"/>
    </source>
</evidence>
<dbReference type="NCBIfam" id="TIGR01935">
    <property type="entry name" value="NOT-MenG"/>
    <property type="match status" value="1"/>
</dbReference>
<comment type="subunit">
    <text evidence="4 9">Homotrimer.</text>
</comment>
<comment type="function">
    <text evidence="7 9">Catalyzes the aldol cleavage of 4-hydroxy-4-methyl-2-oxoglutarate (HMG) into 2 molecules of pyruvate. Also contains a secondary oxaloacetate (OAA) decarboxylase activity due to the common pyruvate enolate transition state formed following C-C bond cleavage in the retro-aldol and decarboxylation reactions.</text>
</comment>
<dbReference type="PANTHER" id="PTHR33254">
    <property type="entry name" value="4-HYDROXY-4-METHYL-2-OXOGLUTARATE ALDOLASE 3-RELATED"/>
    <property type="match status" value="1"/>
</dbReference>
<evidence type="ECO:0000256" key="6">
    <source>
        <dbReference type="ARBA" id="ARBA00023239"/>
    </source>
</evidence>
<dbReference type="CDD" id="cd16841">
    <property type="entry name" value="RraA_family"/>
    <property type="match status" value="1"/>
</dbReference>
<dbReference type="NCBIfam" id="NF006875">
    <property type="entry name" value="PRK09372.1"/>
    <property type="match status" value="1"/>
</dbReference>
<dbReference type="InterPro" id="IPR036704">
    <property type="entry name" value="RraA/RraA-like_sf"/>
</dbReference>
<comment type="cofactor">
    <cofactor evidence="2 9">
        <name>a divalent metal cation</name>
        <dbReference type="ChEBI" id="CHEBI:60240"/>
    </cofactor>
</comment>
<comment type="caution">
    <text evidence="10">The sequence shown here is derived from an EMBL/GenBank/DDBJ whole genome shotgun (WGS) entry which is preliminary data.</text>
</comment>
<reference evidence="11" key="1">
    <citation type="journal article" date="2019" name="Int. J. Syst. Evol. Microbiol.">
        <title>The Global Catalogue of Microorganisms (GCM) 10K type strain sequencing project: providing services to taxonomists for standard genome sequencing and annotation.</title>
        <authorList>
            <consortium name="The Broad Institute Genomics Platform"/>
            <consortium name="The Broad Institute Genome Sequencing Center for Infectious Disease"/>
            <person name="Wu L."/>
            <person name="Ma J."/>
        </authorList>
    </citation>
    <scope>NUCLEOTIDE SEQUENCE [LARGE SCALE GENOMIC DNA]</scope>
    <source>
        <strain evidence="11">JCM 12165</strain>
    </source>
</reference>
<name>A0ABV9NX63_9BACI</name>
<keyword evidence="5 9" id="KW-0479">Metal-binding</keyword>
<dbReference type="Proteomes" id="UP001595896">
    <property type="component" value="Unassembled WGS sequence"/>
</dbReference>
<comment type="catalytic activity">
    <reaction evidence="8 9">
        <text>oxaloacetate + H(+) = pyruvate + CO2</text>
        <dbReference type="Rhea" id="RHEA:15641"/>
        <dbReference type="ChEBI" id="CHEBI:15361"/>
        <dbReference type="ChEBI" id="CHEBI:15378"/>
        <dbReference type="ChEBI" id="CHEBI:16452"/>
        <dbReference type="ChEBI" id="CHEBI:16526"/>
        <dbReference type="EC" id="4.1.1.112"/>
    </reaction>
</comment>
<protein>
    <recommendedName>
        <fullName evidence="9">4-hydroxy-4-methyl-2-oxoglutarate aldolase</fullName>
        <shortName evidence="9">HMG aldolase</shortName>
        <ecNumber evidence="9">4.1.1.112</ecNumber>
        <ecNumber evidence="9">4.1.3.17</ecNumber>
    </recommendedName>
    <alternativeName>
        <fullName evidence="9">Oxaloacetate decarboxylase</fullName>
    </alternativeName>
</protein>
<comment type="catalytic activity">
    <reaction evidence="1 9">
        <text>4-hydroxy-4-methyl-2-oxoglutarate = 2 pyruvate</text>
        <dbReference type="Rhea" id="RHEA:22748"/>
        <dbReference type="ChEBI" id="CHEBI:15361"/>
        <dbReference type="ChEBI" id="CHEBI:58276"/>
        <dbReference type="EC" id="4.1.3.17"/>
    </reaction>
</comment>
<dbReference type="RefSeq" id="WP_377909221.1">
    <property type="nucleotide sequence ID" value="NZ_JBHSGK010000007.1"/>
</dbReference>
<gene>
    <name evidence="10" type="primary">rraA</name>
    <name evidence="10" type="ORF">ACFO4L_08330</name>
</gene>
<evidence type="ECO:0000256" key="2">
    <source>
        <dbReference type="ARBA" id="ARBA00001968"/>
    </source>
</evidence>
<dbReference type="Pfam" id="PF03737">
    <property type="entry name" value="RraA-like"/>
    <property type="match status" value="1"/>
</dbReference>
<evidence type="ECO:0000256" key="7">
    <source>
        <dbReference type="ARBA" id="ARBA00025046"/>
    </source>
</evidence>
<organism evidence="10 11">
    <name type="scientific">Bacillus daqingensis</name>
    <dbReference type="NCBI Taxonomy" id="872396"/>
    <lineage>
        <taxon>Bacteria</taxon>
        <taxon>Bacillati</taxon>
        <taxon>Bacillota</taxon>
        <taxon>Bacilli</taxon>
        <taxon>Bacillales</taxon>
        <taxon>Bacillaceae</taxon>
        <taxon>Bacillus</taxon>
    </lineage>
</organism>
<evidence type="ECO:0000256" key="4">
    <source>
        <dbReference type="ARBA" id="ARBA00011233"/>
    </source>
</evidence>
<dbReference type="EC" id="4.1.1.112" evidence="9"/>
<dbReference type="InterPro" id="IPR010203">
    <property type="entry name" value="RraA"/>
</dbReference>
<keyword evidence="6 9" id="KW-0456">Lyase</keyword>
<evidence type="ECO:0000256" key="5">
    <source>
        <dbReference type="ARBA" id="ARBA00022723"/>
    </source>
</evidence>
<evidence type="ECO:0000313" key="11">
    <source>
        <dbReference type="Proteomes" id="UP001595896"/>
    </source>
</evidence>